<reference evidence="1 2" key="1">
    <citation type="submission" date="2023-03" db="EMBL/GenBank/DDBJ databases">
        <title>WGS of Gossypium arboreum.</title>
        <authorList>
            <person name="Yu D."/>
        </authorList>
    </citation>
    <scope>NUCLEOTIDE SEQUENCE [LARGE SCALE GENOMIC DNA]</scope>
    <source>
        <tissue evidence="1">Leaf</tissue>
    </source>
</reference>
<keyword evidence="2" id="KW-1185">Reference proteome</keyword>
<sequence length="248" mass="27634">MTTSSCPGLGHHQEEDEGITMIGVGGVKVALGPLSCMCMGHPTTKLAHPLNRHFTKVKSNLRVALASLQGDLSLMSFFVFNDNQLSQTLPVEVTTDSTSRTFSINAINFTLSSGEACNEVEANQVESEQTLLLIKQSPTQLHQSYDALVIQNHEFVQSVSTWEAKYQASTAREKDLEEKVHYLETLERHHLTNKVQVQKDNNTALEIFVANTNKVIKAHFPVLRSSLVLLIQVTMGPFDLRHMNFKCL</sequence>
<evidence type="ECO:0000313" key="1">
    <source>
        <dbReference type="EMBL" id="KAK5835545.1"/>
    </source>
</evidence>
<protein>
    <submittedName>
        <fullName evidence="1">Uncharacterized protein</fullName>
    </submittedName>
</protein>
<name>A0ABR0Q8F0_GOSAR</name>
<gene>
    <name evidence="1" type="ORF">PVK06_011236</name>
</gene>
<accession>A0ABR0Q8F0</accession>
<proteinExistence type="predicted"/>
<comment type="caution">
    <text evidence="1">The sequence shown here is derived from an EMBL/GenBank/DDBJ whole genome shotgun (WGS) entry which is preliminary data.</text>
</comment>
<organism evidence="1 2">
    <name type="scientific">Gossypium arboreum</name>
    <name type="common">Tree cotton</name>
    <name type="synonym">Gossypium nanking</name>
    <dbReference type="NCBI Taxonomy" id="29729"/>
    <lineage>
        <taxon>Eukaryota</taxon>
        <taxon>Viridiplantae</taxon>
        <taxon>Streptophyta</taxon>
        <taxon>Embryophyta</taxon>
        <taxon>Tracheophyta</taxon>
        <taxon>Spermatophyta</taxon>
        <taxon>Magnoliopsida</taxon>
        <taxon>eudicotyledons</taxon>
        <taxon>Gunneridae</taxon>
        <taxon>Pentapetalae</taxon>
        <taxon>rosids</taxon>
        <taxon>malvids</taxon>
        <taxon>Malvales</taxon>
        <taxon>Malvaceae</taxon>
        <taxon>Malvoideae</taxon>
        <taxon>Gossypium</taxon>
    </lineage>
</organism>
<dbReference type="Proteomes" id="UP001358586">
    <property type="component" value="Chromosome 4"/>
</dbReference>
<evidence type="ECO:0000313" key="2">
    <source>
        <dbReference type="Proteomes" id="UP001358586"/>
    </source>
</evidence>
<dbReference type="EMBL" id="JARKNE010000004">
    <property type="protein sequence ID" value="KAK5835545.1"/>
    <property type="molecule type" value="Genomic_DNA"/>
</dbReference>